<evidence type="ECO:0000256" key="2">
    <source>
        <dbReference type="SAM" id="Phobius"/>
    </source>
</evidence>
<dbReference type="Pfam" id="PF05569">
    <property type="entry name" value="Peptidase_M56"/>
    <property type="match status" value="1"/>
</dbReference>
<sequence length="518" mass="57313">MELLIKAIGFTLLHSLWQGLLLSLITALILVGGKNLSSASRYRFLTWSLVLFASATLFTFASYMIQDQSIVGPVMSHQANVGIPAVDTLQGKYSPAESGVYELSAFAANGINTAGDFFSRNTDLIVLVWFLMFCAKSLQLLTGLHGIYRLKNTNVKPVSEFWQNKAEELAEKLNVQAVVRLMESGLARVPMVIGHFKPVILIPIGLINAMSTADVEAILVHELAHIRRRDFIVNILQSLLEMIFFFNPAVIWISELIRAERENCCDDIAVTQLSNKAVYIRALVSCQEYEHGAPGLSMALKNGQGQLMHRVKRLLGQYQSPVTKMERVILSLLMIVVILTTAAFKVLPERAAVKTKLASKEVSATKAQPVANQDHSDANRDQQVSSTTEHQVVTTTTTVRPDNPVDVAAEIPVVADVPVQETVAIPVKPALPVVPGMSPAVLALPAQKSDRVNSEALIADLKKHNMIEDDRDFKIQLNQDGLYIDGKKQSAVWHKRVMRNYVNEPNKKLNYTTTVRIN</sequence>
<dbReference type="AlphaFoldDB" id="A0A081PJG3"/>
<dbReference type="InterPro" id="IPR008756">
    <property type="entry name" value="Peptidase_M56"/>
</dbReference>
<evidence type="ECO:0000313" key="4">
    <source>
        <dbReference type="EMBL" id="KEQ30836.1"/>
    </source>
</evidence>
<organism evidence="4 5">
    <name type="scientific">Pedobacter antarcticus 4BY</name>
    <dbReference type="NCBI Taxonomy" id="1358423"/>
    <lineage>
        <taxon>Bacteria</taxon>
        <taxon>Pseudomonadati</taxon>
        <taxon>Bacteroidota</taxon>
        <taxon>Sphingobacteriia</taxon>
        <taxon>Sphingobacteriales</taxon>
        <taxon>Sphingobacteriaceae</taxon>
        <taxon>Pedobacter</taxon>
    </lineage>
</organism>
<dbReference type="MEROPS" id="M48.010"/>
<dbReference type="CDD" id="cd07341">
    <property type="entry name" value="M56_BlaR1_MecR1_like"/>
    <property type="match status" value="1"/>
</dbReference>
<feature type="transmembrane region" description="Helical" evidence="2">
    <location>
        <begin position="231"/>
        <end position="253"/>
    </location>
</feature>
<feature type="transmembrane region" description="Helical" evidence="2">
    <location>
        <begin position="328"/>
        <end position="347"/>
    </location>
</feature>
<feature type="compositionally biased region" description="Low complexity" evidence="1">
    <location>
        <begin position="382"/>
        <end position="399"/>
    </location>
</feature>
<feature type="transmembrane region" description="Helical" evidence="2">
    <location>
        <begin position="124"/>
        <end position="148"/>
    </location>
</feature>
<evidence type="ECO:0000313" key="5">
    <source>
        <dbReference type="Proteomes" id="UP000028007"/>
    </source>
</evidence>
<dbReference type="eggNOG" id="COG4219">
    <property type="taxonomic scope" value="Bacteria"/>
</dbReference>
<dbReference type="OrthoDB" id="15218at2"/>
<dbReference type="Gene3D" id="3.30.2010.10">
    <property type="entry name" value="Metalloproteases ('zincins'), catalytic domain"/>
    <property type="match status" value="1"/>
</dbReference>
<dbReference type="PANTHER" id="PTHR34978:SF3">
    <property type="entry name" value="SLR0241 PROTEIN"/>
    <property type="match status" value="1"/>
</dbReference>
<dbReference type="InterPro" id="IPR052173">
    <property type="entry name" value="Beta-lactam_resp_regulator"/>
</dbReference>
<feature type="domain" description="Peptidase M56" evidence="3">
    <location>
        <begin position="40"/>
        <end position="312"/>
    </location>
</feature>
<feature type="transmembrane region" description="Helical" evidence="2">
    <location>
        <begin position="12"/>
        <end position="32"/>
    </location>
</feature>
<accession>A0A081PJG3</accession>
<evidence type="ECO:0000256" key="1">
    <source>
        <dbReference type="SAM" id="MobiDB-lite"/>
    </source>
</evidence>
<dbReference type="RefSeq" id="WP_037438948.1">
    <property type="nucleotide sequence ID" value="NZ_JNFF01000026.1"/>
</dbReference>
<gene>
    <name evidence="4" type="ORF">N180_15900</name>
</gene>
<name>A0A081PJG3_9SPHI</name>
<reference evidence="4 5" key="1">
    <citation type="journal article" date="1992" name="Int. J. Syst. Bacteriol.">
        <title>Sphingobacterium antarcticus sp. nov. a Psychrotrophic Bacterium from the Soils of Schirmacher Oasis, Antarctica.</title>
        <authorList>
            <person name="Shivaji S."/>
            <person name="Ray M.K."/>
            <person name="Rao N.S."/>
            <person name="Saiserr L."/>
            <person name="Jagannadham M.V."/>
            <person name="Kumar G.S."/>
            <person name="Reddy G."/>
            <person name="Bhargava P.M."/>
        </authorList>
    </citation>
    <scope>NUCLEOTIDE SEQUENCE [LARGE SCALE GENOMIC DNA]</scope>
    <source>
        <strain evidence="4 5">4BY</strain>
    </source>
</reference>
<feature type="transmembrane region" description="Helical" evidence="2">
    <location>
        <begin position="44"/>
        <end position="65"/>
    </location>
</feature>
<proteinExistence type="predicted"/>
<evidence type="ECO:0000259" key="3">
    <source>
        <dbReference type="Pfam" id="PF05569"/>
    </source>
</evidence>
<comment type="caution">
    <text evidence="4">The sequence shown here is derived from an EMBL/GenBank/DDBJ whole genome shotgun (WGS) entry which is preliminary data.</text>
</comment>
<dbReference type="Proteomes" id="UP000028007">
    <property type="component" value="Unassembled WGS sequence"/>
</dbReference>
<keyword evidence="2" id="KW-0472">Membrane</keyword>
<feature type="region of interest" description="Disordered" evidence="1">
    <location>
        <begin position="363"/>
        <end position="399"/>
    </location>
</feature>
<dbReference type="EMBL" id="JNFF01000026">
    <property type="protein sequence ID" value="KEQ30836.1"/>
    <property type="molecule type" value="Genomic_DNA"/>
</dbReference>
<keyword evidence="2" id="KW-1133">Transmembrane helix</keyword>
<keyword evidence="5" id="KW-1185">Reference proteome</keyword>
<protein>
    <recommendedName>
        <fullName evidence="3">Peptidase M56 domain-containing protein</fullName>
    </recommendedName>
</protein>
<keyword evidence="2" id="KW-0812">Transmembrane</keyword>
<dbReference type="PANTHER" id="PTHR34978">
    <property type="entry name" value="POSSIBLE SENSOR-TRANSDUCER PROTEIN BLAR"/>
    <property type="match status" value="1"/>
</dbReference>